<dbReference type="InterPro" id="IPR000800">
    <property type="entry name" value="Notch_dom"/>
</dbReference>
<feature type="domain" description="Sushi" evidence="8">
    <location>
        <begin position="1157"/>
        <end position="1215"/>
    </location>
</feature>
<keyword evidence="9" id="KW-1185">Reference proteome</keyword>
<dbReference type="InterPro" id="IPR035976">
    <property type="entry name" value="Sushi/SCR/CCP_sf"/>
</dbReference>
<dbReference type="InterPro" id="IPR011936">
    <property type="entry name" value="Myxo_disulph_rpt"/>
</dbReference>
<dbReference type="Pfam" id="PF05572">
    <property type="entry name" value="Peptidase_M43"/>
    <property type="match status" value="1"/>
</dbReference>
<dbReference type="InterPro" id="IPR008754">
    <property type="entry name" value="Peptidase_M43"/>
</dbReference>
<evidence type="ECO:0000256" key="3">
    <source>
        <dbReference type="ARBA" id="ARBA00022737"/>
    </source>
</evidence>
<feature type="domain" description="LNR" evidence="7">
    <location>
        <begin position="276"/>
        <end position="318"/>
    </location>
</feature>
<name>A0A7E4UM93_PANRE</name>
<feature type="domain" description="Sushi" evidence="8">
    <location>
        <begin position="1301"/>
        <end position="1351"/>
    </location>
</feature>
<protein>
    <submittedName>
        <fullName evidence="10">Pappalysin-1</fullName>
    </submittedName>
</protein>
<dbReference type="PANTHER" id="PTHR46130">
    <property type="entry name" value="LAMGL DOMAIN-CONTAINING PROTEIN"/>
    <property type="match status" value="1"/>
</dbReference>
<keyword evidence="4" id="KW-1015">Disulfide bond</keyword>
<evidence type="ECO:0000256" key="2">
    <source>
        <dbReference type="ARBA" id="ARBA00022729"/>
    </source>
</evidence>
<comment type="similarity">
    <text evidence="1">Belongs to the peptidase M43B family.</text>
</comment>
<dbReference type="PANTHER" id="PTHR46130:SF3">
    <property type="entry name" value="CHROMOSOME UNDETERMINED SCAFFOLD_33, WHOLE GENOME SHOTGUN SEQUENCE"/>
    <property type="match status" value="1"/>
</dbReference>
<evidence type="ECO:0000256" key="1">
    <source>
        <dbReference type="ARBA" id="ARBA00008721"/>
    </source>
</evidence>
<dbReference type="Proteomes" id="UP000492821">
    <property type="component" value="Unassembled WGS sequence"/>
</dbReference>
<proteinExistence type="inferred from homology"/>
<keyword evidence="5" id="KW-0325">Glycoprotein</keyword>
<dbReference type="InterPro" id="IPR043543">
    <property type="entry name" value="PAPPA/PAPPA2"/>
</dbReference>
<feature type="domain" description="LNR" evidence="7">
    <location>
        <begin position="1426"/>
        <end position="1464"/>
    </location>
</feature>
<dbReference type="InterPro" id="IPR058897">
    <property type="entry name" value="PAPPA_SD_C"/>
</dbReference>
<feature type="chain" id="PRO_5028973489" evidence="6">
    <location>
        <begin position="20"/>
        <end position="1619"/>
    </location>
</feature>
<dbReference type="NCBIfam" id="TIGR02232">
    <property type="entry name" value="myxo_disulf_rpt"/>
    <property type="match status" value="1"/>
</dbReference>
<dbReference type="SUPFAM" id="SSF55486">
    <property type="entry name" value="Metalloproteases ('zincins'), catalytic domain"/>
    <property type="match status" value="1"/>
</dbReference>
<dbReference type="Gene3D" id="2.10.70.10">
    <property type="entry name" value="Complement Module, domain 1"/>
    <property type="match status" value="1"/>
</dbReference>
<dbReference type="SMART" id="SM00032">
    <property type="entry name" value="CCP"/>
    <property type="match status" value="2"/>
</dbReference>
<evidence type="ECO:0000256" key="4">
    <source>
        <dbReference type="ARBA" id="ARBA00023157"/>
    </source>
</evidence>
<sequence>MNWVVICYFLIQCIVIARCSDSTAFPVYLNGSTALRLDNEIMVVEGGQLPGVSLLELTDLCSAKSVFRLALDGDGEQDLRLTVKMLQGDVDVVSGAKFKFGVVTKLEARLANQAIEVWIDGARVARRRMFIGTDGSREKLIGLRGGVRDLEFLDARSKKPLLKDPLISLSNWHVIGSTDAIWESFQRPAIGKHPKPSLVKIPSCGKTACDNPETVIAYSTEPRFRHLKTLKYTVLVPANDDGSDPEIEMHQIQKQHDALLDAYRRYNISFEMNVQQINKSSIRSKTLIFGCSPTSVGDGSCQNECKIEATGFDGGDCLNDQQCDESILGDGKCDSDCNTAKFDYDRGDCCQLSTSEECIDPTSPLRRYMSPEEYKEAHFPLPESAQNTLPVYLAHWPAELLVGISTFPWEPEYLSPYGGILYQSRYFGVTGHLTHFAHEMGHILGLWHVHHGVVEVTCEDPCYESEASLLTGDLVADTPPTTKSDSCSPPKTQFLCGRYRSFVDAPVSNFMGYSDEECTDRFTPQQVARMHCYLDLKYGSWMPVEMKAVHVPIAPKIVPKSKSSVEIIWSGPLNEHACGPFVATDPYSYCTPDRRLVQYGYKANSTKVYNLHNFWKPEQATGPPDSVTCSPSVHGWLPDTPSCNGEDAEHCVLRVWPEIETIVERISIWFSWNAANGVRRVKLVFGDDSERVIDDVFAQCDQPFVFNVYEKTRLREVQIQINNPFVGVDAIEMTSRVGDGQCSDCMPFMYRVIRKSAVEETIIGETFGNSLVDDTLGSAASEVEYFVVVVDGDGKESLASPSAAYTVASKETPHCGDGILTSPEACDDGNLFDGDGCSAHCTIEHAYTCDNNTETSQCYIYKDDDICDPFEDQTSKDCVSITAPSSFIDVIPVHFRAFVAPPNGPTKAEDVKMCEFKKKLKHVIDVKEGQCPVIVDPMDQCGRDFRRSMETGAITLKAEYPAVLPTHVVFDFGKIYFFGDTNPIPRAPRLQFKLVAVMENEKIVEFDDFDVGSEVPSLAINLIPFLSKVADVQKVKAIVLKNVKSEPRGLAITGLSLRIDKAMDVWTVAECHAHNTLYDPNQGICLPRSMIPATCHTEPKVTFPVTSNCKGKSVCQLACVPGFAATPLLPTLHCSNGIWPDTALLRPPTDFCKQTDCVVPKIPFANVTCPYGTGYHKKCYFKCDPTAVMIGEHKNQVAEVMCNGDETWTEQKAFCLPVCKVSDIHERNITTDTISCRSELTIRNRGKPSQLKRSIWPVRSTCRAICKKDHKVWNSPSPTKMKVVCGAHGQWIGPSCTLAQCPHPKTIYAGLYNCTNGFNVGSECRYKCPGLTQPKISRCLTNGVWSLKHPCTVTPKLSCPTPMSTKHINYTCSNKMFAGQHCSAACTSRGYDLVQEERLVLPGSQVGLNFLPVSKLACTASSQLFPPPNELKCVRSCNKDIMGDGWCDFQNNRGYCKWDGGDCCPSTVRNGKVRFMFPTLCTNALCRCIDPNAEENAFNGTAGDRRRIKRLLEDDTPAKKHWIENLFKWLDVVITDNASDLNTTGLAYLADELAILQTNETTNLKYLQISSLNFEMRTVQSRKTVEATRKMMVERAIAAANLLLSYKSGFTFETLNDDN</sequence>
<evidence type="ECO:0000256" key="6">
    <source>
        <dbReference type="SAM" id="SignalP"/>
    </source>
</evidence>
<dbReference type="Gene3D" id="3.40.390.10">
    <property type="entry name" value="Collagenase (Catalytic Domain)"/>
    <property type="match status" value="1"/>
</dbReference>
<dbReference type="WBParaSite" id="Pan_g10449.t1">
    <property type="protein sequence ID" value="Pan_g10449.t1"/>
    <property type="gene ID" value="Pan_g10449"/>
</dbReference>
<evidence type="ECO:0000313" key="9">
    <source>
        <dbReference type="Proteomes" id="UP000492821"/>
    </source>
</evidence>
<accession>A0A7E4UM93</accession>
<dbReference type="CDD" id="cd00033">
    <property type="entry name" value="CCP"/>
    <property type="match status" value="1"/>
</dbReference>
<dbReference type="GO" id="GO:0007166">
    <property type="term" value="P:cell surface receptor signaling pathway"/>
    <property type="evidence" value="ECO:0007669"/>
    <property type="project" value="TreeGrafter"/>
</dbReference>
<evidence type="ECO:0000313" key="10">
    <source>
        <dbReference type="WBParaSite" id="Pan_g10449.t1"/>
    </source>
</evidence>
<dbReference type="GO" id="GO:0005615">
    <property type="term" value="C:extracellular space"/>
    <property type="evidence" value="ECO:0007669"/>
    <property type="project" value="TreeGrafter"/>
</dbReference>
<dbReference type="InterPro" id="IPR000436">
    <property type="entry name" value="Sushi_SCR_CCP_dom"/>
</dbReference>
<dbReference type="GO" id="GO:0006508">
    <property type="term" value="P:proteolysis"/>
    <property type="evidence" value="ECO:0007669"/>
    <property type="project" value="TreeGrafter"/>
</dbReference>
<evidence type="ECO:0000259" key="7">
    <source>
        <dbReference type="SMART" id="SM00004"/>
    </source>
</evidence>
<organism evidence="9 10">
    <name type="scientific">Panagrellus redivivus</name>
    <name type="common">Microworm</name>
    <dbReference type="NCBI Taxonomy" id="6233"/>
    <lineage>
        <taxon>Eukaryota</taxon>
        <taxon>Metazoa</taxon>
        <taxon>Ecdysozoa</taxon>
        <taxon>Nematoda</taxon>
        <taxon>Chromadorea</taxon>
        <taxon>Rhabditida</taxon>
        <taxon>Tylenchina</taxon>
        <taxon>Panagrolaimomorpha</taxon>
        <taxon>Panagrolaimoidea</taxon>
        <taxon>Panagrolaimidae</taxon>
        <taxon>Panagrellus</taxon>
    </lineage>
</organism>
<dbReference type="GO" id="GO:0004222">
    <property type="term" value="F:metalloendopeptidase activity"/>
    <property type="evidence" value="ECO:0007669"/>
    <property type="project" value="TreeGrafter"/>
</dbReference>
<keyword evidence="2 6" id="KW-0732">Signal</keyword>
<evidence type="ECO:0000256" key="5">
    <source>
        <dbReference type="ARBA" id="ARBA00023180"/>
    </source>
</evidence>
<reference evidence="10" key="2">
    <citation type="submission" date="2020-10" db="UniProtKB">
        <authorList>
            <consortium name="WormBaseParasite"/>
        </authorList>
    </citation>
    <scope>IDENTIFICATION</scope>
</reference>
<evidence type="ECO:0000259" key="8">
    <source>
        <dbReference type="SMART" id="SM00032"/>
    </source>
</evidence>
<dbReference type="Pfam" id="PF13948">
    <property type="entry name" value="DUF4215"/>
    <property type="match status" value="1"/>
</dbReference>
<dbReference type="SUPFAM" id="SSF57535">
    <property type="entry name" value="Complement control module/SCR domain"/>
    <property type="match status" value="1"/>
</dbReference>
<dbReference type="Pfam" id="PF25900">
    <property type="entry name" value="PAPPA"/>
    <property type="match status" value="1"/>
</dbReference>
<dbReference type="InterPro" id="IPR024079">
    <property type="entry name" value="MetalloPept_cat_dom_sf"/>
</dbReference>
<dbReference type="SMART" id="SM00004">
    <property type="entry name" value="NL"/>
    <property type="match status" value="2"/>
</dbReference>
<feature type="signal peptide" evidence="6">
    <location>
        <begin position="1"/>
        <end position="19"/>
    </location>
</feature>
<reference evidence="9" key="1">
    <citation type="journal article" date="2013" name="Genetics">
        <title>The draft genome and transcriptome of Panagrellus redivivus are shaped by the harsh demands of a free-living lifestyle.</title>
        <authorList>
            <person name="Srinivasan J."/>
            <person name="Dillman A.R."/>
            <person name="Macchietto M.G."/>
            <person name="Heikkinen L."/>
            <person name="Lakso M."/>
            <person name="Fracchia K.M."/>
            <person name="Antoshechkin I."/>
            <person name="Mortazavi A."/>
            <person name="Wong G."/>
            <person name="Sternberg P.W."/>
        </authorList>
    </citation>
    <scope>NUCLEOTIDE SEQUENCE [LARGE SCALE GENOMIC DNA]</scope>
    <source>
        <strain evidence="9">MT8872</strain>
    </source>
</reference>
<keyword evidence="3" id="KW-0677">Repeat</keyword>